<dbReference type="PANTHER" id="PTHR45348">
    <property type="entry name" value="HYPOTHETICAL OXIDOREDUCTASE (EUROFUNG)"/>
    <property type="match status" value="1"/>
</dbReference>
<dbReference type="InterPro" id="IPR013154">
    <property type="entry name" value="ADH-like_N"/>
</dbReference>
<dbReference type="SUPFAM" id="SSF50129">
    <property type="entry name" value="GroES-like"/>
    <property type="match status" value="1"/>
</dbReference>
<dbReference type="GO" id="GO:0016651">
    <property type="term" value="F:oxidoreductase activity, acting on NAD(P)H"/>
    <property type="evidence" value="ECO:0007669"/>
    <property type="project" value="InterPro"/>
</dbReference>
<dbReference type="SMART" id="SM00829">
    <property type="entry name" value="PKS_ER"/>
    <property type="match status" value="1"/>
</dbReference>
<evidence type="ECO:0000256" key="2">
    <source>
        <dbReference type="ARBA" id="ARBA00023002"/>
    </source>
</evidence>
<evidence type="ECO:0000256" key="1">
    <source>
        <dbReference type="ARBA" id="ARBA00008072"/>
    </source>
</evidence>
<feature type="domain" description="Enoyl reductase (ER)" evidence="3">
    <location>
        <begin position="3"/>
        <end position="256"/>
    </location>
</feature>
<dbReference type="Pfam" id="PF08240">
    <property type="entry name" value="ADH_N"/>
    <property type="match status" value="1"/>
</dbReference>
<name>A0A4Z1FHB5_9HELO</name>
<dbReference type="Proteomes" id="UP000297910">
    <property type="component" value="Unassembled WGS sequence"/>
</dbReference>
<proteinExistence type="inferred from homology"/>
<dbReference type="InterPro" id="IPR020843">
    <property type="entry name" value="ER"/>
</dbReference>
<reference evidence="4 5" key="1">
    <citation type="submission" date="2017-12" db="EMBL/GenBank/DDBJ databases">
        <title>Comparative genomics of Botrytis spp.</title>
        <authorList>
            <person name="Valero-Jimenez C.A."/>
            <person name="Tapia P."/>
            <person name="Veloso J."/>
            <person name="Silva-Moreno E."/>
            <person name="Staats M."/>
            <person name="Valdes J.H."/>
            <person name="Van Kan J.A.L."/>
        </authorList>
    </citation>
    <scope>NUCLEOTIDE SEQUENCE [LARGE SCALE GENOMIC DNA]</scope>
    <source>
        <strain evidence="4 5">Bp0003</strain>
    </source>
</reference>
<gene>
    <name evidence="4" type="ORF">BPAE_0189g00150</name>
</gene>
<dbReference type="InterPro" id="IPR047122">
    <property type="entry name" value="Trans-enoyl_RdTase-like"/>
</dbReference>
<accession>A0A4Z1FHB5</accession>
<comment type="caution">
    <text evidence="4">The sequence shown here is derived from an EMBL/GenBank/DDBJ whole genome shotgun (WGS) entry which is preliminary data.</text>
</comment>
<dbReference type="EMBL" id="PQXI01000188">
    <property type="protein sequence ID" value="TGO21983.1"/>
    <property type="molecule type" value="Genomic_DNA"/>
</dbReference>
<evidence type="ECO:0000313" key="4">
    <source>
        <dbReference type="EMBL" id="TGO21983.1"/>
    </source>
</evidence>
<dbReference type="InterPro" id="IPR013149">
    <property type="entry name" value="ADH-like_C"/>
</dbReference>
<dbReference type="InterPro" id="IPR036291">
    <property type="entry name" value="NAD(P)-bd_dom_sf"/>
</dbReference>
<dbReference type="CDD" id="cd08249">
    <property type="entry name" value="enoyl_reductase_like"/>
    <property type="match status" value="1"/>
</dbReference>
<protein>
    <recommendedName>
        <fullName evidence="3">Enoyl reductase (ER) domain-containing protein</fullName>
    </recommendedName>
</protein>
<dbReference type="SUPFAM" id="SSF51735">
    <property type="entry name" value="NAD(P)-binding Rossmann-fold domains"/>
    <property type="match status" value="1"/>
</dbReference>
<sequence>MASTQQSLIVQETGKPVVKVTRPIPTPKENEVLIKTTSAGINPHDAKVRDWNLFQLPIPATLCNDVAGVITAKGDNVSGFELGDHVFGYPRFVIDAQGSQQYALLEVGCFAKVPSNITDDQAATLPVNLFASALSFWSDKTFGFPAPWADDKTFDASSQAVVVLGGGTSCGKFAVQVAKITGFGKIVVVASKSNTDELESYGATHVIDRHGTDSEVKARVQEAFGDEIVYVYDPINLEHSFAISLLSEKKRGKIITLLRVKPSSGNYDIAQTLGLPQLHTDFSKEFFKLLPGWINSGEIKPLGFKVLEGGLDVDAFNKILDDHRDGRNPGKWHFHPNDA</sequence>
<comment type="similarity">
    <text evidence="1">Belongs to the zinc-containing alcohol dehydrogenase family.</text>
</comment>
<dbReference type="AlphaFoldDB" id="A0A4Z1FHB5"/>
<evidence type="ECO:0000313" key="5">
    <source>
        <dbReference type="Proteomes" id="UP000297910"/>
    </source>
</evidence>
<dbReference type="Gene3D" id="3.90.180.10">
    <property type="entry name" value="Medium-chain alcohol dehydrogenases, catalytic domain"/>
    <property type="match status" value="1"/>
</dbReference>
<dbReference type="Gene3D" id="3.40.50.720">
    <property type="entry name" value="NAD(P)-binding Rossmann-like Domain"/>
    <property type="match status" value="1"/>
</dbReference>
<dbReference type="Pfam" id="PF00107">
    <property type="entry name" value="ADH_zinc_N"/>
    <property type="match status" value="1"/>
</dbReference>
<dbReference type="PANTHER" id="PTHR45348:SF2">
    <property type="entry name" value="ZINC-TYPE ALCOHOL DEHYDROGENASE-LIKE PROTEIN C2E1P3.01"/>
    <property type="match status" value="1"/>
</dbReference>
<keyword evidence="2" id="KW-0560">Oxidoreductase</keyword>
<keyword evidence="5" id="KW-1185">Reference proteome</keyword>
<organism evidence="4 5">
    <name type="scientific">Botrytis paeoniae</name>
    <dbReference type="NCBI Taxonomy" id="278948"/>
    <lineage>
        <taxon>Eukaryota</taxon>
        <taxon>Fungi</taxon>
        <taxon>Dikarya</taxon>
        <taxon>Ascomycota</taxon>
        <taxon>Pezizomycotina</taxon>
        <taxon>Leotiomycetes</taxon>
        <taxon>Helotiales</taxon>
        <taxon>Sclerotiniaceae</taxon>
        <taxon>Botrytis</taxon>
    </lineage>
</organism>
<dbReference type="InterPro" id="IPR011032">
    <property type="entry name" value="GroES-like_sf"/>
</dbReference>
<evidence type="ECO:0000259" key="3">
    <source>
        <dbReference type="SMART" id="SM00829"/>
    </source>
</evidence>